<feature type="domain" description="F-box" evidence="1">
    <location>
        <begin position="26"/>
        <end position="74"/>
    </location>
</feature>
<dbReference type="InterPro" id="IPR001810">
    <property type="entry name" value="F-box_dom"/>
</dbReference>
<accession>J4H106</accession>
<dbReference type="SUPFAM" id="SSF81383">
    <property type="entry name" value="F-box domain"/>
    <property type="match status" value="1"/>
</dbReference>
<sequence>MNFGRQYNSKLSQSFSVISQRSTSAPLHFTDLPEDVIILAMHYLTVRELASLARTCMSLYCLVNEVGWSVFLRCNPWPSFSSRRSLKTWDAYSHVRYRTIADRNWIKSAFVARPLSRKWTGKLQPVLAINTSRLVVGAGVTIYSYVFTTAKAGVSPGIRLEGSYTTSSQLQARRDITSIASVPDGGMDRAFYVGYADGGVERVILPHVSSSSGSTFIEPSLREKHCYHGDDVVESISSSGNYVLSLSSGGTVAFMNLASSSFLPQLMGLGARSWSSYLSTRGSTPYAVLGTSSVDPLVVHSIYASELSSSPTAVLSSGSTDGFRKPSAVYGISGAPLSSPWGSSDQIVVSGWYDGLVHVHDMRSSARLCAIDHRDGPSPLRPVLSVYDPWTFEPNYCVACGGGSSSFIAAGTARHSVVALWDVRSPAQGWSVHAPGNDSSPVYSIVLESARLFGATQSRPFVLDFGAHTQEDTYPSLSSNHREEGLKKRDRSGAGFYVTKYTHSQ</sequence>
<dbReference type="Proteomes" id="UP000006352">
    <property type="component" value="Unassembled WGS sequence"/>
</dbReference>
<reference evidence="2 3" key="1">
    <citation type="journal article" date="2012" name="Appl. Environ. Microbiol.">
        <title>Short-read sequencing for genomic analysis of the brown rot fungus Fibroporia radiculosa.</title>
        <authorList>
            <person name="Tang J.D."/>
            <person name="Perkins A.D."/>
            <person name="Sonstegard T.S."/>
            <person name="Schroeder S.G."/>
            <person name="Burgess S.C."/>
            <person name="Diehl S.V."/>
        </authorList>
    </citation>
    <scope>NUCLEOTIDE SEQUENCE [LARGE SCALE GENOMIC DNA]</scope>
    <source>
        <strain evidence="2 3">TFFH 294</strain>
    </source>
</reference>
<dbReference type="PANTHER" id="PTHR14381">
    <property type="entry name" value="DACTYLIN"/>
    <property type="match status" value="1"/>
</dbReference>
<dbReference type="Gene3D" id="2.130.10.10">
    <property type="entry name" value="YVTN repeat-like/Quinoprotein amine dehydrogenase"/>
    <property type="match status" value="1"/>
</dbReference>
<evidence type="ECO:0000313" key="2">
    <source>
        <dbReference type="EMBL" id="CCL99264.1"/>
    </source>
</evidence>
<dbReference type="GO" id="GO:0031146">
    <property type="term" value="P:SCF-dependent proteasomal ubiquitin-dependent protein catabolic process"/>
    <property type="evidence" value="ECO:0007669"/>
    <property type="project" value="TreeGrafter"/>
</dbReference>
<dbReference type="RefSeq" id="XP_012178547.1">
    <property type="nucleotide sequence ID" value="XM_012323157.1"/>
</dbReference>
<dbReference type="OrthoDB" id="1259151at2759"/>
<dbReference type="HOGENOM" id="CLU_566242_0_0_1"/>
<dbReference type="GeneID" id="24094175"/>
<dbReference type="InterPro" id="IPR036047">
    <property type="entry name" value="F-box-like_dom_sf"/>
</dbReference>
<dbReference type="AlphaFoldDB" id="J4H106"/>
<dbReference type="EMBL" id="HE796924">
    <property type="protein sequence ID" value="CCL99264.1"/>
    <property type="molecule type" value="Genomic_DNA"/>
</dbReference>
<evidence type="ECO:0000313" key="3">
    <source>
        <dbReference type="Proteomes" id="UP000006352"/>
    </source>
</evidence>
<dbReference type="PANTHER" id="PTHR14381:SF1">
    <property type="entry name" value="F-BOX_WD REPEAT-CONTAINING PROTEIN 4"/>
    <property type="match status" value="1"/>
</dbReference>
<protein>
    <recommendedName>
        <fullName evidence="1">F-box domain-containing protein</fullName>
    </recommendedName>
</protein>
<dbReference type="InParanoid" id="J4H106"/>
<organism evidence="2 3">
    <name type="scientific">Fibroporia radiculosa</name>
    <dbReference type="NCBI Taxonomy" id="599839"/>
    <lineage>
        <taxon>Eukaryota</taxon>
        <taxon>Fungi</taxon>
        <taxon>Dikarya</taxon>
        <taxon>Basidiomycota</taxon>
        <taxon>Agaricomycotina</taxon>
        <taxon>Agaricomycetes</taxon>
        <taxon>Polyporales</taxon>
        <taxon>Fibroporiaceae</taxon>
        <taxon>Fibroporia</taxon>
    </lineage>
</organism>
<gene>
    <name evidence="2" type="ORF">FIBRA_01279</name>
</gene>
<keyword evidence="3" id="KW-1185">Reference proteome</keyword>
<dbReference type="PROSITE" id="PS50181">
    <property type="entry name" value="FBOX"/>
    <property type="match status" value="1"/>
</dbReference>
<dbReference type="GO" id="GO:0019005">
    <property type="term" value="C:SCF ubiquitin ligase complex"/>
    <property type="evidence" value="ECO:0007669"/>
    <property type="project" value="TreeGrafter"/>
</dbReference>
<dbReference type="InterPro" id="IPR052301">
    <property type="entry name" value="SCF_F-box/WD-repeat"/>
</dbReference>
<name>J4H106_9APHY</name>
<dbReference type="InterPro" id="IPR036322">
    <property type="entry name" value="WD40_repeat_dom_sf"/>
</dbReference>
<proteinExistence type="predicted"/>
<dbReference type="InterPro" id="IPR015943">
    <property type="entry name" value="WD40/YVTN_repeat-like_dom_sf"/>
</dbReference>
<evidence type="ECO:0000259" key="1">
    <source>
        <dbReference type="PROSITE" id="PS50181"/>
    </source>
</evidence>
<dbReference type="SUPFAM" id="SSF50978">
    <property type="entry name" value="WD40 repeat-like"/>
    <property type="match status" value="1"/>
</dbReference>